<sequence>MPVARNASKFIRPSIAVAAAGLAVAAISACDKHNPPQSGAGPRQVTVVGTGQVQGVPDTLTADVGIEFTAPDVTTAMNQTNDRQQAVINALTGAGVDRKDISTTEVTLSPEYNNPGPSGTAAITAYRATNGIAVKIHPTDAASRLLALIVGTGGDATRIKSVRYSIADDSQLVKDARSRAFNDAKSRADQYAQLSGLRLGRVLSISEATGNPPPPVGAPRAMPSMVPLEPGQQTVNFSVTAVWELD</sequence>
<dbReference type="EMBL" id="JLXW01000012">
    <property type="protein sequence ID" value="KBZ58238.1"/>
    <property type="molecule type" value="Genomic_DNA"/>
</dbReference>
<keyword evidence="2" id="KW-0449">Lipoprotein</keyword>
<dbReference type="Proteomes" id="UP000025947">
    <property type="component" value="Unassembled WGS sequence"/>
</dbReference>
<evidence type="ECO:0000313" key="3">
    <source>
        <dbReference type="Proteomes" id="UP000025947"/>
    </source>
</evidence>
<keyword evidence="1" id="KW-0732">Signal</keyword>
<dbReference type="HOGENOM" id="CLU_080344_4_1_11"/>
<dbReference type="PATRIC" id="fig|1324261.3.peg.5443"/>
<dbReference type="Pfam" id="PF04402">
    <property type="entry name" value="SIMPL"/>
    <property type="match status" value="1"/>
</dbReference>
<accession>A0A051TN89</accession>
<feature type="chain" id="PRO_5038703984" evidence="1">
    <location>
        <begin position="26"/>
        <end position="246"/>
    </location>
</feature>
<dbReference type="Gene3D" id="3.30.70.2970">
    <property type="entry name" value="Protein of unknown function (DUF541), domain 2"/>
    <property type="match status" value="1"/>
</dbReference>
<organism evidence="2 3">
    <name type="scientific">Mycobacterium [tuberculosis] TKK-01-0051</name>
    <dbReference type="NCBI Taxonomy" id="1324261"/>
    <lineage>
        <taxon>Bacteria</taxon>
        <taxon>Bacillati</taxon>
        <taxon>Actinomycetota</taxon>
        <taxon>Actinomycetes</taxon>
        <taxon>Mycobacteriales</taxon>
        <taxon>Mycobacteriaceae</taxon>
        <taxon>Mycobacterium</taxon>
        <taxon>Mycobacterium avium complex (MAC)</taxon>
    </lineage>
</organism>
<feature type="signal peptide" evidence="1">
    <location>
        <begin position="1"/>
        <end position="25"/>
    </location>
</feature>
<comment type="caution">
    <text evidence="2">The sequence shown here is derived from an EMBL/GenBank/DDBJ whole genome shotgun (WGS) entry which is preliminary data.</text>
</comment>
<dbReference type="GO" id="GO:0006974">
    <property type="term" value="P:DNA damage response"/>
    <property type="evidence" value="ECO:0007669"/>
    <property type="project" value="TreeGrafter"/>
</dbReference>
<gene>
    <name evidence="2" type="ORF">K875_05403</name>
</gene>
<evidence type="ECO:0000313" key="2">
    <source>
        <dbReference type="EMBL" id="KBZ58238.1"/>
    </source>
</evidence>
<dbReference type="PANTHER" id="PTHR34387:SF1">
    <property type="entry name" value="PERIPLASMIC IMMUNOGENIC PROTEIN"/>
    <property type="match status" value="1"/>
</dbReference>
<reference evidence="2 3" key="1">
    <citation type="submission" date="2014-04" db="EMBL/GenBank/DDBJ databases">
        <title>The Genome Sequence of Mycobacterium tuberculosis TKK-01-0051.</title>
        <authorList>
            <consortium name="The Broad Institute Genomics Platform"/>
            <consortium name="The Broad Institute Genome Sequencing Center for Infectious Disease"/>
            <person name="Earl A.M."/>
            <person name="Cohen K."/>
            <person name="Pym A."/>
            <person name="Bishai W."/>
            <person name="Maharaj K."/>
            <person name="Desjardins C."/>
            <person name="Abeel T."/>
            <person name="Young S."/>
            <person name="Zeng Q."/>
            <person name="Gargeya S."/>
            <person name="Abouelleil A."/>
            <person name="Alvarado L."/>
            <person name="Chapman S.B."/>
            <person name="Gainer-Dewar J."/>
            <person name="Goldberg J."/>
            <person name="Griggs A."/>
            <person name="Gujja S."/>
            <person name="Hansen M."/>
            <person name="Howarth C."/>
            <person name="Imamovic A."/>
            <person name="Larimer J."/>
            <person name="Murphy C."/>
            <person name="Naylor J."/>
            <person name="Pearson M."/>
            <person name="Poon T.W."/>
            <person name="Priest M."/>
            <person name="Roberts A."/>
            <person name="Saif S."/>
            <person name="Shea T."/>
            <person name="Sykes S."/>
            <person name="Wortman J."/>
            <person name="Nusbaum C."/>
            <person name="Birren B."/>
        </authorList>
    </citation>
    <scope>NUCLEOTIDE SEQUENCE [LARGE SCALE GENOMIC DNA]</scope>
    <source>
        <strain evidence="2 3">TKK-01-0051</strain>
    </source>
</reference>
<dbReference type="RefSeq" id="WP_007772301.1">
    <property type="nucleotide sequence ID" value="NZ_KK328284.1"/>
</dbReference>
<dbReference type="Gene3D" id="3.30.110.170">
    <property type="entry name" value="Protein of unknown function (DUF541), domain 1"/>
    <property type="match status" value="1"/>
</dbReference>
<dbReference type="InterPro" id="IPR007497">
    <property type="entry name" value="SIMPL/DUF541"/>
</dbReference>
<dbReference type="AlphaFoldDB" id="A0A051TN89"/>
<dbReference type="PANTHER" id="PTHR34387">
    <property type="entry name" value="SLR1258 PROTEIN"/>
    <property type="match status" value="1"/>
</dbReference>
<dbReference type="InterPro" id="IPR052022">
    <property type="entry name" value="26kDa_periplasmic_antigen"/>
</dbReference>
<evidence type="ECO:0000256" key="1">
    <source>
        <dbReference type="SAM" id="SignalP"/>
    </source>
</evidence>
<proteinExistence type="predicted"/>
<dbReference type="GeneID" id="31527899"/>
<keyword evidence="3" id="KW-1185">Reference proteome</keyword>
<name>A0A051TN89_9MYCO</name>
<protein>
    <submittedName>
        <fullName evidence="2">Lipoprotein LpqG</fullName>
    </submittedName>
</protein>
<dbReference type="PROSITE" id="PS51257">
    <property type="entry name" value="PROKAR_LIPOPROTEIN"/>
    <property type="match status" value="1"/>
</dbReference>